<evidence type="ECO:0000313" key="3">
    <source>
        <dbReference type="Proteomes" id="UP000298030"/>
    </source>
</evidence>
<sequence>MVANASSCSWTSWRLAFSKMTSSSESASFDFIDICFSAFGESTRAKRQKAPTANDGPGQEAARAKEPPNLAGVFAHGHAPGRGRYLFQVQGKRRWQSEPWRTPQTSSSHKLPVSHKGHLPRCPSTFTRPARHASPQLLLRLSFQSPRYTTRDPLRHMGLCN</sequence>
<feature type="region of interest" description="Disordered" evidence="1">
    <location>
        <begin position="96"/>
        <end position="129"/>
    </location>
</feature>
<gene>
    <name evidence="2" type="ORF">FA13DRAFT_1032576</name>
</gene>
<dbReference type="EMBL" id="QPFP01000472">
    <property type="protein sequence ID" value="TEB10367.1"/>
    <property type="molecule type" value="Genomic_DNA"/>
</dbReference>
<dbReference type="Proteomes" id="UP000298030">
    <property type="component" value="Unassembled WGS sequence"/>
</dbReference>
<evidence type="ECO:0000256" key="1">
    <source>
        <dbReference type="SAM" id="MobiDB-lite"/>
    </source>
</evidence>
<proteinExistence type="predicted"/>
<name>A0A4Y7RQ18_COPMI</name>
<comment type="caution">
    <text evidence="2">The sequence shown here is derived from an EMBL/GenBank/DDBJ whole genome shotgun (WGS) entry which is preliminary data.</text>
</comment>
<dbReference type="AlphaFoldDB" id="A0A4Y7RQ18"/>
<feature type="region of interest" description="Disordered" evidence="1">
    <location>
        <begin position="45"/>
        <end position="66"/>
    </location>
</feature>
<protein>
    <submittedName>
        <fullName evidence="2">Uncharacterized protein</fullName>
    </submittedName>
</protein>
<organism evidence="2 3">
    <name type="scientific">Coprinellus micaceus</name>
    <name type="common">Glistening ink-cap mushroom</name>
    <name type="synonym">Coprinus micaceus</name>
    <dbReference type="NCBI Taxonomy" id="71717"/>
    <lineage>
        <taxon>Eukaryota</taxon>
        <taxon>Fungi</taxon>
        <taxon>Dikarya</taxon>
        <taxon>Basidiomycota</taxon>
        <taxon>Agaricomycotina</taxon>
        <taxon>Agaricomycetes</taxon>
        <taxon>Agaricomycetidae</taxon>
        <taxon>Agaricales</taxon>
        <taxon>Agaricineae</taxon>
        <taxon>Psathyrellaceae</taxon>
        <taxon>Coprinellus</taxon>
    </lineage>
</organism>
<accession>A0A4Y7RQ18</accession>
<reference evidence="2 3" key="1">
    <citation type="journal article" date="2019" name="Nat. Ecol. Evol.">
        <title>Megaphylogeny resolves global patterns of mushroom evolution.</title>
        <authorList>
            <person name="Varga T."/>
            <person name="Krizsan K."/>
            <person name="Foldi C."/>
            <person name="Dima B."/>
            <person name="Sanchez-Garcia M."/>
            <person name="Sanchez-Ramirez S."/>
            <person name="Szollosi G.J."/>
            <person name="Szarkandi J.G."/>
            <person name="Papp V."/>
            <person name="Albert L."/>
            <person name="Andreopoulos W."/>
            <person name="Angelini C."/>
            <person name="Antonin V."/>
            <person name="Barry K.W."/>
            <person name="Bougher N.L."/>
            <person name="Buchanan P."/>
            <person name="Buyck B."/>
            <person name="Bense V."/>
            <person name="Catcheside P."/>
            <person name="Chovatia M."/>
            <person name="Cooper J."/>
            <person name="Damon W."/>
            <person name="Desjardin D."/>
            <person name="Finy P."/>
            <person name="Geml J."/>
            <person name="Haridas S."/>
            <person name="Hughes K."/>
            <person name="Justo A."/>
            <person name="Karasinski D."/>
            <person name="Kautmanova I."/>
            <person name="Kiss B."/>
            <person name="Kocsube S."/>
            <person name="Kotiranta H."/>
            <person name="LaButti K.M."/>
            <person name="Lechner B.E."/>
            <person name="Liimatainen K."/>
            <person name="Lipzen A."/>
            <person name="Lukacs Z."/>
            <person name="Mihaltcheva S."/>
            <person name="Morgado L.N."/>
            <person name="Niskanen T."/>
            <person name="Noordeloos M.E."/>
            <person name="Ohm R.A."/>
            <person name="Ortiz-Santana B."/>
            <person name="Ovrebo C."/>
            <person name="Racz N."/>
            <person name="Riley R."/>
            <person name="Savchenko A."/>
            <person name="Shiryaev A."/>
            <person name="Soop K."/>
            <person name="Spirin V."/>
            <person name="Szebenyi C."/>
            <person name="Tomsovsky M."/>
            <person name="Tulloss R.E."/>
            <person name="Uehling J."/>
            <person name="Grigoriev I.V."/>
            <person name="Vagvolgyi C."/>
            <person name="Papp T."/>
            <person name="Martin F.M."/>
            <person name="Miettinen O."/>
            <person name="Hibbett D.S."/>
            <person name="Nagy L.G."/>
        </authorList>
    </citation>
    <scope>NUCLEOTIDE SEQUENCE [LARGE SCALE GENOMIC DNA]</scope>
    <source>
        <strain evidence="2 3">FP101781</strain>
    </source>
</reference>
<evidence type="ECO:0000313" key="2">
    <source>
        <dbReference type="EMBL" id="TEB10367.1"/>
    </source>
</evidence>
<keyword evidence="3" id="KW-1185">Reference proteome</keyword>